<dbReference type="Proteomes" id="UP000324705">
    <property type="component" value="Chromosome 4A"/>
</dbReference>
<dbReference type="Gramene" id="TRITD4Av1G128610.1">
    <property type="protein sequence ID" value="TRITD4Av1G128610.1"/>
    <property type="gene ID" value="TRITD4Av1G128610"/>
</dbReference>
<keyword evidence="2" id="KW-1185">Reference proteome</keyword>
<gene>
    <name evidence="1" type="ORF">TRITD_4Av1G128610</name>
</gene>
<organism evidence="1 2">
    <name type="scientific">Triticum turgidum subsp. durum</name>
    <name type="common">Durum wheat</name>
    <name type="synonym">Triticum durum</name>
    <dbReference type="NCBI Taxonomy" id="4567"/>
    <lineage>
        <taxon>Eukaryota</taxon>
        <taxon>Viridiplantae</taxon>
        <taxon>Streptophyta</taxon>
        <taxon>Embryophyta</taxon>
        <taxon>Tracheophyta</taxon>
        <taxon>Spermatophyta</taxon>
        <taxon>Magnoliopsida</taxon>
        <taxon>Liliopsida</taxon>
        <taxon>Poales</taxon>
        <taxon>Poaceae</taxon>
        <taxon>BOP clade</taxon>
        <taxon>Pooideae</taxon>
        <taxon>Triticodae</taxon>
        <taxon>Triticeae</taxon>
        <taxon>Triticinae</taxon>
        <taxon>Triticum</taxon>
    </lineage>
</organism>
<evidence type="ECO:0000313" key="1">
    <source>
        <dbReference type="EMBL" id="VAH92003.1"/>
    </source>
</evidence>
<evidence type="ECO:0000313" key="2">
    <source>
        <dbReference type="Proteomes" id="UP000324705"/>
    </source>
</evidence>
<proteinExistence type="predicted"/>
<protein>
    <submittedName>
        <fullName evidence="1">Uncharacterized protein</fullName>
    </submittedName>
</protein>
<sequence>MGDVGAVVLVRGGASATFAWSGALGFRPWEALSNPRPRCCVDQDGLLVQCAVAGYESQAAERCRPRVKPAGCFRWDALGWGREVKEDVVHIRSSCGAYICVPRCFLQSHKICSNSYWVFFIHGKIAEYTSGQFYIVHMYLLYSTDDRVFFYFCSSIVDS</sequence>
<reference evidence="1 2" key="1">
    <citation type="submission" date="2017-09" db="EMBL/GenBank/DDBJ databases">
        <authorList>
            <consortium name="International Durum Wheat Genome Sequencing Consortium (IDWGSC)"/>
            <person name="Milanesi L."/>
        </authorList>
    </citation>
    <scope>NUCLEOTIDE SEQUENCE [LARGE SCALE GENOMIC DNA]</scope>
    <source>
        <strain evidence="2">cv. Svevo</strain>
    </source>
</reference>
<name>A0A9R0VYI5_TRITD</name>
<dbReference type="AlphaFoldDB" id="A0A9R0VYI5"/>
<accession>A0A9R0VYI5</accession>
<dbReference type="EMBL" id="LT934117">
    <property type="protein sequence ID" value="VAH92003.1"/>
    <property type="molecule type" value="Genomic_DNA"/>
</dbReference>